<organism evidence="1 3">
    <name type="scientific">Cucumis melo var. makuwa</name>
    <name type="common">Oriental melon</name>
    <dbReference type="NCBI Taxonomy" id="1194695"/>
    <lineage>
        <taxon>Eukaryota</taxon>
        <taxon>Viridiplantae</taxon>
        <taxon>Streptophyta</taxon>
        <taxon>Embryophyta</taxon>
        <taxon>Tracheophyta</taxon>
        <taxon>Spermatophyta</taxon>
        <taxon>Magnoliopsida</taxon>
        <taxon>eudicotyledons</taxon>
        <taxon>Gunneridae</taxon>
        <taxon>Pentapetalae</taxon>
        <taxon>rosids</taxon>
        <taxon>fabids</taxon>
        <taxon>Cucurbitales</taxon>
        <taxon>Cucurbitaceae</taxon>
        <taxon>Benincaseae</taxon>
        <taxon>Cucumis</taxon>
    </lineage>
</organism>
<dbReference type="EMBL" id="SSTE01018788">
    <property type="protein sequence ID" value="KAA0038040.1"/>
    <property type="molecule type" value="Genomic_DNA"/>
</dbReference>
<dbReference type="EMBL" id="SSTD01006251">
    <property type="protein sequence ID" value="TYK20562.1"/>
    <property type="molecule type" value="Genomic_DNA"/>
</dbReference>
<proteinExistence type="predicted"/>
<dbReference type="Proteomes" id="UP000321947">
    <property type="component" value="Unassembled WGS sequence"/>
</dbReference>
<name>A0A5A7T3W7_CUCMM</name>
<evidence type="ECO:0000313" key="3">
    <source>
        <dbReference type="Proteomes" id="UP000321393"/>
    </source>
</evidence>
<dbReference type="Proteomes" id="UP000321393">
    <property type="component" value="Unassembled WGS sequence"/>
</dbReference>
<evidence type="ECO:0000313" key="1">
    <source>
        <dbReference type="EMBL" id="KAA0038040.1"/>
    </source>
</evidence>
<evidence type="ECO:0000313" key="2">
    <source>
        <dbReference type="EMBL" id="TYK20562.1"/>
    </source>
</evidence>
<dbReference type="OrthoDB" id="1930729at2759"/>
<protein>
    <submittedName>
        <fullName evidence="1">Uncharacterized protein</fullName>
    </submittedName>
</protein>
<reference evidence="3 4" key="1">
    <citation type="submission" date="2019-08" db="EMBL/GenBank/DDBJ databases">
        <title>Draft genome sequences of two oriental melons (Cucumis melo L. var makuwa).</title>
        <authorList>
            <person name="Kwon S.-Y."/>
        </authorList>
    </citation>
    <scope>NUCLEOTIDE SEQUENCE [LARGE SCALE GENOMIC DNA]</scope>
    <source>
        <strain evidence="4">cv. Chang Bougi</strain>
        <strain evidence="3">cv. SW 3</strain>
        <tissue evidence="1">Leaf</tissue>
    </source>
</reference>
<comment type="caution">
    <text evidence="1">The sequence shown here is derived from an EMBL/GenBank/DDBJ whole genome shotgun (WGS) entry which is preliminary data.</text>
</comment>
<sequence length="157" mass="17964">MIRSKFEKDYPTLHFKNDKDTVKILVFYFIKLVMIGQKKRKVALHKKKHANNKSSESYSLHEFSFAFQADETVSSISEQVAHRESHLVRQLTPNHVMAVVKPVDEERGTFVNENPEDGIISIDVPSGGEYVPLPPPEPMLESKDEANCFKLCILYPC</sequence>
<dbReference type="AlphaFoldDB" id="A0A5A7T3W7"/>
<gene>
    <name evidence="2" type="ORF">E5676_scaffold237G001520</name>
    <name evidence="1" type="ORF">E6C27_scaffold36G002400</name>
</gene>
<evidence type="ECO:0000313" key="4">
    <source>
        <dbReference type="Proteomes" id="UP000321947"/>
    </source>
</evidence>
<accession>A0A5A7T3W7</accession>